<dbReference type="GO" id="GO:0003735">
    <property type="term" value="F:structural constituent of ribosome"/>
    <property type="evidence" value="ECO:0007669"/>
    <property type="project" value="InterPro"/>
</dbReference>
<evidence type="ECO:0008006" key="5">
    <source>
        <dbReference type="Google" id="ProtNLM"/>
    </source>
</evidence>
<organism evidence="4">
    <name type="scientific">marine metagenome</name>
    <dbReference type="NCBI Taxonomy" id="408172"/>
    <lineage>
        <taxon>unclassified sequences</taxon>
        <taxon>metagenomes</taxon>
        <taxon>ecological metagenomes</taxon>
    </lineage>
</organism>
<dbReference type="GO" id="GO:0006412">
    <property type="term" value="P:translation"/>
    <property type="evidence" value="ECO:0007669"/>
    <property type="project" value="InterPro"/>
</dbReference>
<gene>
    <name evidence="4" type="ORF">METZ01_LOCUS151955</name>
</gene>
<protein>
    <recommendedName>
        <fullName evidence="5">30S ribosomal protein S21</fullName>
    </recommendedName>
</protein>
<dbReference type="GO" id="GO:0005840">
    <property type="term" value="C:ribosome"/>
    <property type="evidence" value="ECO:0007669"/>
    <property type="project" value="UniProtKB-KW"/>
</dbReference>
<dbReference type="AlphaFoldDB" id="A0A382ACV0"/>
<accession>A0A382ACV0</accession>
<reference evidence="4" key="1">
    <citation type="submission" date="2018-05" db="EMBL/GenBank/DDBJ databases">
        <authorList>
            <person name="Lanie J.A."/>
            <person name="Ng W.-L."/>
            <person name="Kazmierczak K.M."/>
            <person name="Andrzejewski T.M."/>
            <person name="Davidsen T.M."/>
            <person name="Wayne K.J."/>
            <person name="Tettelin H."/>
            <person name="Glass J.I."/>
            <person name="Rusch D."/>
            <person name="Podicherti R."/>
            <person name="Tsui H.-C.T."/>
            <person name="Winkler M.E."/>
        </authorList>
    </citation>
    <scope>NUCLEOTIDE SEQUENCE</scope>
</reference>
<keyword evidence="2" id="KW-0689">Ribosomal protein</keyword>
<dbReference type="GO" id="GO:1990904">
    <property type="term" value="C:ribonucleoprotein complex"/>
    <property type="evidence" value="ECO:0007669"/>
    <property type="project" value="UniProtKB-KW"/>
</dbReference>
<evidence type="ECO:0000256" key="3">
    <source>
        <dbReference type="ARBA" id="ARBA00023274"/>
    </source>
</evidence>
<proteinExistence type="inferred from homology"/>
<dbReference type="Pfam" id="PF01165">
    <property type="entry name" value="Ribosomal_S21"/>
    <property type="match status" value="1"/>
</dbReference>
<comment type="similarity">
    <text evidence="1">Belongs to the bacterial ribosomal protein bS21 family.</text>
</comment>
<sequence>MPSVTPRKNKKSNKVEPFDRLLRRFKKDVEKAGVIQEVRKRQYFIPPSQKKYKKKQDIIRKRKLDLEREKREFEIRARSWY</sequence>
<dbReference type="HAMAP" id="MF_00358">
    <property type="entry name" value="Ribosomal_bS21"/>
    <property type="match status" value="1"/>
</dbReference>
<dbReference type="InterPro" id="IPR001911">
    <property type="entry name" value="Ribosomal_bS21"/>
</dbReference>
<evidence type="ECO:0000256" key="2">
    <source>
        <dbReference type="ARBA" id="ARBA00022980"/>
    </source>
</evidence>
<dbReference type="InterPro" id="IPR038380">
    <property type="entry name" value="Ribosomal_bS21_sf"/>
</dbReference>
<dbReference type="Gene3D" id="1.20.5.1150">
    <property type="entry name" value="Ribosomal protein S8"/>
    <property type="match status" value="1"/>
</dbReference>
<keyword evidence="3" id="KW-0687">Ribonucleoprotein</keyword>
<dbReference type="EMBL" id="UINC01024776">
    <property type="protein sequence ID" value="SVA99101.1"/>
    <property type="molecule type" value="Genomic_DNA"/>
</dbReference>
<evidence type="ECO:0000256" key="1">
    <source>
        <dbReference type="ARBA" id="ARBA00006640"/>
    </source>
</evidence>
<name>A0A382ACV0_9ZZZZ</name>
<dbReference type="NCBIfam" id="TIGR00030">
    <property type="entry name" value="S21p"/>
    <property type="match status" value="1"/>
</dbReference>
<evidence type="ECO:0000313" key="4">
    <source>
        <dbReference type="EMBL" id="SVA99101.1"/>
    </source>
</evidence>
<dbReference type="PRINTS" id="PR00976">
    <property type="entry name" value="RIBOSOMALS21"/>
</dbReference>